<name>A0A914RPY4_PAREQ</name>
<dbReference type="WBParaSite" id="PEQ_0000398901-mRNA-1">
    <property type="protein sequence ID" value="PEQ_0000398901-mRNA-1"/>
    <property type="gene ID" value="PEQ_0000398901"/>
</dbReference>
<dbReference type="Proteomes" id="UP000887564">
    <property type="component" value="Unplaced"/>
</dbReference>
<organism evidence="1 2">
    <name type="scientific">Parascaris equorum</name>
    <name type="common">Equine roundworm</name>
    <dbReference type="NCBI Taxonomy" id="6256"/>
    <lineage>
        <taxon>Eukaryota</taxon>
        <taxon>Metazoa</taxon>
        <taxon>Ecdysozoa</taxon>
        <taxon>Nematoda</taxon>
        <taxon>Chromadorea</taxon>
        <taxon>Rhabditida</taxon>
        <taxon>Spirurina</taxon>
        <taxon>Ascaridomorpha</taxon>
        <taxon>Ascaridoidea</taxon>
        <taxon>Ascarididae</taxon>
        <taxon>Parascaris</taxon>
    </lineage>
</organism>
<sequence>MAGLICSISALPPHRCYTESIEPVMKFNSSSLHRLVASIFIGFKRLAELFCKQPS</sequence>
<proteinExistence type="predicted"/>
<reference evidence="2" key="1">
    <citation type="submission" date="2022-11" db="UniProtKB">
        <authorList>
            <consortium name="WormBaseParasite"/>
        </authorList>
    </citation>
    <scope>IDENTIFICATION</scope>
</reference>
<accession>A0A914RPY4</accession>
<keyword evidence="1" id="KW-1185">Reference proteome</keyword>
<dbReference type="AlphaFoldDB" id="A0A914RPY4"/>
<protein>
    <submittedName>
        <fullName evidence="2">Uncharacterized protein</fullName>
    </submittedName>
</protein>
<evidence type="ECO:0000313" key="1">
    <source>
        <dbReference type="Proteomes" id="UP000887564"/>
    </source>
</evidence>
<evidence type="ECO:0000313" key="2">
    <source>
        <dbReference type="WBParaSite" id="PEQ_0000398901-mRNA-1"/>
    </source>
</evidence>